<dbReference type="EMBL" id="JBBPBN010000025">
    <property type="protein sequence ID" value="KAK9008850.1"/>
    <property type="molecule type" value="Genomic_DNA"/>
</dbReference>
<feature type="compositionally biased region" description="Polar residues" evidence="1">
    <location>
        <begin position="227"/>
        <end position="239"/>
    </location>
</feature>
<dbReference type="PANTHER" id="PTHR33349">
    <property type="entry name" value="EMB|CAB62594.1"/>
    <property type="match status" value="1"/>
</dbReference>
<feature type="compositionally biased region" description="Low complexity" evidence="1">
    <location>
        <begin position="105"/>
        <end position="114"/>
    </location>
</feature>
<feature type="compositionally biased region" description="Polar residues" evidence="1">
    <location>
        <begin position="348"/>
        <end position="371"/>
    </location>
</feature>
<evidence type="ECO:0000256" key="1">
    <source>
        <dbReference type="SAM" id="MobiDB-lite"/>
    </source>
</evidence>
<feature type="compositionally biased region" description="Basic and acidic residues" evidence="1">
    <location>
        <begin position="432"/>
        <end position="455"/>
    </location>
</feature>
<feature type="compositionally biased region" description="Basic and acidic residues" evidence="1">
    <location>
        <begin position="675"/>
        <end position="704"/>
    </location>
</feature>
<feature type="region of interest" description="Disordered" evidence="1">
    <location>
        <begin position="468"/>
        <end position="496"/>
    </location>
</feature>
<feature type="compositionally biased region" description="Polar residues" evidence="1">
    <location>
        <begin position="412"/>
        <end position="428"/>
    </location>
</feature>
<organism evidence="3 4">
    <name type="scientific">Hibiscus sabdariffa</name>
    <name type="common">roselle</name>
    <dbReference type="NCBI Taxonomy" id="183260"/>
    <lineage>
        <taxon>Eukaryota</taxon>
        <taxon>Viridiplantae</taxon>
        <taxon>Streptophyta</taxon>
        <taxon>Embryophyta</taxon>
        <taxon>Tracheophyta</taxon>
        <taxon>Spermatophyta</taxon>
        <taxon>Magnoliopsida</taxon>
        <taxon>eudicotyledons</taxon>
        <taxon>Gunneridae</taxon>
        <taxon>Pentapetalae</taxon>
        <taxon>rosids</taxon>
        <taxon>malvids</taxon>
        <taxon>Malvales</taxon>
        <taxon>Malvaceae</taxon>
        <taxon>Malvoideae</taxon>
        <taxon>Hibiscus</taxon>
    </lineage>
</organism>
<protein>
    <recommendedName>
        <fullName evidence="2">Calmodulin-binding domain-containing protein</fullName>
    </recommendedName>
</protein>
<feature type="region of interest" description="Disordered" evidence="1">
    <location>
        <begin position="561"/>
        <end position="604"/>
    </location>
</feature>
<name>A0ABR2R7E0_9ROSI</name>
<feature type="domain" description="Calmodulin-binding" evidence="2">
    <location>
        <begin position="668"/>
        <end position="787"/>
    </location>
</feature>
<sequence length="800" mass="88826">MSSAGLTVLSRYLQSSQGSRHDICKYGTIVSPGTDSKIPMRKVVVPKGDAGQNLERVKKTGISVAVSWDFKIQDPDDHVVIKIAETQEGHHGENIKEDLTDTKNSKVSVRSSNSAERQKPGYPAISLEPSPEDPIDIEAMAPEGEAKDEESAETKSGEGEKSQQVSVKPSPDFESQKPVNLDCIEGGESSGTDKEFILPEQVLLSCKETDSAVAHAKDSKLRHESKPSSVERQISPSVKQKSKGPKRKEANILSMTSLGVSGGRNKGEMTISKGTRTSANANKKSVMPPSVSLSPKESGTGVSSMNTKKKKLRVVYALKEQVKLQGTNAERSENVKKLDSEQAKSAESDQNNVVSIMPSSSSKDKQIQNSRPPCAYEKKKMMYRPKGIQASGLPPSLSSFLGRKNLRPSLNGLETTQPSLTSVSSLASLESFRNDTSTEHDKTIAEKRKSSSKMMYKDEPKRTLIITSNNKHLHGKKLNSREREPVDNRNNDNRKAKVEDCTPRRLKFKQRVNADNQNSRVEELTPKRLKFRKRVNVDNINGADQNSRVDEFTPKTIKFKPRITSDNRNGDNQNSRGKDFTPKKLKFRPRVTADNTNGDNQNSRVKEFKPKRLKFRQRVVAENRNGNNQNCKVEELSPRTLELVVDNVNADNQNSRVDEFTLTIPELSQQALDNRNADDQNGRGEDSTPRELIFRQKGVDEKKTGYIQSPKTDTRESNSGGKEAGTSCDNDTKIQSEKISLRHRGVNEKKDSGILYNNIIEQTASRFAETKASKVKALVSAFETVISHFDIGISETNDEN</sequence>
<dbReference type="PANTHER" id="PTHR33349:SF41">
    <property type="entry name" value="EMB|CAB62594.1"/>
    <property type="match status" value="1"/>
</dbReference>
<reference evidence="3 4" key="1">
    <citation type="journal article" date="2024" name="G3 (Bethesda)">
        <title>Genome assembly of Hibiscus sabdariffa L. provides insights into metabolisms of medicinal natural products.</title>
        <authorList>
            <person name="Kim T."/>
        </authorList>
    </citation>
    <scope>NUCLEOTIDE SEQUENCE [LARGE SCALE GENOMIC DNA]</scope>
    <source>
        <strain evidence="3">TK-2024</strain>
        <tissue evidence="3">Old leaves</tissue>
    </source>
</reference>
<feature type="compositionally biased region" description="Basic and acidic residues" evidence="1">
    <location>
        <begin position="152"/>
        <end position="161"/>
    </location>
</feature>
<evidence type="ECO:0000313" key="4">
    <source>
        <dbReference type="Proteomes" id="UP001396334"/>
    </source>
</evidence>
<evidence type="ECO:0000313" key="3">
    <source>
        <dbReference type="EMBL" id="KAK9008850.1"/>
    </source>
</evidence>
<comment type="caution">
    <text evidence="3">The sequence shown here is derived from an EMBL/GenBank/DDBJ whole genome shotgun (WGS) entry which is preliminary data.</text>
</comment>
<proteinExistence type="predicted"/>
<gene>
    <name evidence="3" type="ORF">V6N11_080327</name>
</gene>
<feature type="compositionally biased region" description="Basic and acidic residues" evidence="1">
    <location>
        <begin position="479"/>
        <end position="496"/>
    </location>
</feature>
<feature type="compositionally biased region" description="Basic and acidic residues" evidence="1">
    <location>
        <begin position="330"/>
        <end position="347"/>
    </location>
</feature>
<dbReference type="Proteomes" id="UP001396334">
    <property type="component" value="Unassembled WGS sequence"/>
</dbReference>
<dbReference type="SMART" id="SM01054">
    <property type="entry name" value="CaM_binding"/>
    <property type="match status" value="1"/>
</dbReference>
<feature type="region of interest" description="Disordered" evidence="1">
    <location>
        <begin position="321"/>
        <end position="455"/>
    </location>
</feature>
<feature type="compositionally biased region" description="Polar residues" evidence="1">
    <location>
        <begin position="272"/>
        <end position="283"/>
    </location>
</feature>
<feature type="compositionally biased region" description="Polar residues" evidence="1">
    <location>
        <begin position="291"/>
        <end position="306"/>
    </location>
</feature>
<feature type="region of interest" description="Disordered" evidence="1">
    <location>
        <begin position="209"/>
        <end position="306"/>
    </location>
</feature>
<dbReference type="InterPro" id="IPR012417">
    <property type="entry name" value="CaM-bd_dom_pln"/>
</dbReference>
<feature type="compositionally biased region" description="Basic and acidic residues" evidence="1">
    <location>
        <begin position="209"/>
        <end position="226"/>
    </location>
</feature>
<feature type="region of interest" description="Disordered" evidence="1">
    <location>
        <begin position="90"/>
        <end position="195"/>
    </location>
</feature>
<feature type="compositionally biased region" description="Polar residues" evidence="1">
    <location>
        <begin position="593"/>
        <end position="603"/>
    </location>
</feature>
<dbReference type="Pfam" id="PF07839">
    <property type="entry name" value="CaM_binding"/>
    <property type="match status" value="1"/>
</dbReference>
<evidence type="ECO:0000259" key="2">
    <source>
        <dbReference type="SMART" id="SM01054"/>
    </source>
</evidence>
<feature type="compositionally biased region" description="Basic and acidic residues" evidence="1">
    <location>
        <begin position="90"/>
        <end position="104"/>
    </location>
</feature>
<feature type="region of interest" description="Disordered" evidence="1">
    <location>
        <begin position="669"/>
        <end position="731"/>
    </location>
</feature>
<keyword evidence="4" id="KW-1185">Reference proteome</keyword>
<accession>A0ABR2R7E0</accession>
<feature type="compositionally biased region" description="Low complexity" evidence="1">
    <location>
        <begin position="391"/>
        <end position="402"/>
    </location>
</feature>